<gene>
    <name evidence="2" type="ORF">GV791_09040</name>
</gene>
<protein>
    <recommendedName>
        <fullName evidence="1">Flavodoxin-like domain-containing protein</fullName>
    </recommendedName>
</protein>
<proteinExistence type="predicted"/>
<dbReference type="GO" id="GO:0010181">
    <property type="term" value="F:FMN binding"/>
    <property type="evidence" value="ECO:0007669"/>
    <property type="project" value="InterPro"/>
</dbReference>
<reference evidence="2 3" key="1">
    <citation type="submission" date="2020-01" db="EMBL/GenBank/DDBJ databases">
        <title>Genetics and antimicrobial susceptibilities of Nocardia species isolated from the soil; a comparison with species isolated from humans.</title>
        <authorList>
            <person name="Carrasco G."/>
            <person name="Monzon S."/>
            <person name="Sansegundo M."/>
            <person name="Garcia E."/>
            <person name="Garrido N."/>
            <person name="Medina M.J."/>
            <person name="Villalon P."/>
            <person name="Ramirez-Arocha A.C."/>
            <person name="Jimenez P."/>
            <person name="Cuesta I."/>
            <person name="Valdezate S."/>
        </authorList>
    </citation>
    <scope>NUCLEOTIDE SEQUENCE [LARGE SCALE GENOMIC DNA]</scope>
    <source>
        <strain evidence="2 3">CNM20110626</strain>
    </source>
</reference>
<dbReference type="RefSeq" id="WP_048833371.1">
    <property type="nucleotide sequence ID" value="NZ_AP026975.1"/>
</dbReference>
<sequence length="176" mass="18657">MRALVVFESVFGSTAAVARAVARGLGRHGTVELVDVAAAPATRPTLNGGDLLVVGGPTHAFGMSRVRTRRRGAERTGDTTVIDTGIREWLAAAPPAEPASYAATFATRAAKPRWLTGSAAHDAAQLRQLGFELIAGPEDFLVAKTSGPLLSGELERATRWADRLGQIARPRMSRPY</sequence>
<evidence type="ECO:0000259" key="1">
    <source>
        <dbReference type="PROSITE" id="PS50902"/>
    </source>
</evidence>
<evidence type="ECO:0000313" key="3">
    <source>
        <dbReference type="Proteomes" id="UP000471166"/>
    </source>
</evidence>
<dbReference type="AlphaFoldDB" id="A0A6P1CNF0"/>
<dbReference type="InterPro" id="IPR008254">
    <property type="entry name" value="Flavodoxin/NO_synth"/>
</dbReference>
<feature type="domain" description="Flavodoxin-like" evidence="1">
    <location>
        <begin position="3"/>
        <end position="165"/>
    </location>
</feature>
<dbReference type="InterPro" id="IPR029039">
    <property type="entry name" value="Flavoprotein-like_sf"/>
</dbReference>
<organism evidence="2 3">
    <name type="scientific">Nocardia cyriacigeorgica</name>
    <dbReference type="NCBI Taxonomy" id="135487"/>
    <lineage>
        <taxon>Bacteria</taxon>
        <taxon>Bacillati</taxon>
        <taxon>Actinomycetota</taxon>
        <taxon>Actinomycetes</taxon>
        <taxon>Mycobacteriales</taxon>
        <taxon>Nocardiaceae</taxon>
        <taxon>Nocardia</taxon>
    </lineage>
</organism>
<dbReference type="EMBL" id="JAAGVB010000011">
    <property type="protein sequence ID" value="NEW32706.1"/>
    <property type="molecule type" value="Genomic_DNA"/>
</dbReference>
<evidence type="ECO:0000313" key="2">
    <source>
        <dbReference type="EMBL" id="NEW32706.1"/>
    </source>
</evidence>
<dbReference type="Gene3D" id="3.40.50.360">
    <property type="match status" value="1"/>
</dbReference>
<dbReference type="Proteomes" id="UP000471166">
    <property type="component" value="Unassembled WGS sequence"/>
</dbReference>
<comment type="caution">
    <text evidence="2">The sequence shown here is derived from an EMBL/GenBank/DDBJ whole genome shotgun (WGS) entry which is preliminary data.</text>
</comment>
<dbReference type="SUPFAM" id="SSF52218">
    <property type="entry name" value="Flavoproteins"/>
    <property type="match status" value="1"/>
</dbReference>
<accession>A0A6P1CNF0</accession>
<dbReference type="PROSITE" id="PS50902">
    <property type="entry name" value="FLAVODOXIN_LIKE"/>
    <property type="match status" value="1"/>
</dbReference>
<name>A0A6P1CNF0_9NOCA</name>